<dbReference type="EMBL" id="SJPJ01000001">
    <property type="protein sequence ID" value="TWT84923.1"/>
    <property type="molecule type" value="Genomic_DNA"/>
</dbReference>
<comment type="caution">
    <text evidence="1">The sequence shown here is derived from an EMBL/GenBank/DDBJ whole genome shotgun (WGS) entry which is preliminary data.</text>
</comment>
<evidence type="ECO:0000313" key="1">
    <source>
        <dbReference type="EMBL" id="TWT84923.1"/>
    </source>
</evidence>
<name>A0A5C5ZEG4_9BACT</name>
<keyword evidence="2" id="KW-1185">Reference proteome</keyword>
<organism evidence="1 2">
    <name type="scientific">Novipirellula herctigrandis</name>
    <dbReference type="NCBI Taxonomy" id="2527986"/>
    <lineage>
        <taxon>Bacteria</taxon>
        <taxon>Pseudomonadati</taxon>
        <taxon>Planctomycetota</taxon>
        <taxon>Planctomycetia</taxon>
        <taxon>Pirellulales</taxon>
        <taxon>Pirellulaceae</taxon>
        <taxon>Novipirellula</taxon>
    </lineage>
</organism>
<accession>A0A5C5ZEG4</accession>
<dbReference type="SUPFAM" id="SSF46785">
    <property type="entry name" value="Winged helix' DNA-binding domain"/>
    <property type="match status" value="1"/>
</dbReference>
<gene>
    <name evidence="1" type="ORF">CA13_64040</name>
</gene>
<protein>
    <submittedName>
        <fullName evidence="1">Uncharacterized protein</fullName>
    </submittedName>
</protein>
<dbReference type="OrthoDB" id="213028at2"/>
<reference evidence="1 2" key="1">
    <citation type="submission" date="2019-02" db="EMBL/GenBank/DDBJ databases">
        <title>Deep-cultivation of Planctomycetes and their phenomic and genomic characterization uncovers novel biology.</title>
        <authorList>
            <person name="Wiegand S."/>
            <person name="Jogler M."/>
            <person name="Boedeker C."/>
            <person name="Pinto D."/>
            <person name="Vollmers J."/>
            <person name="Rivas-Marin E."/>
            <person name="Kohn T."/>
            <person name="Peeters S.H."/>
            <person name="Heuer A."/>
            <person name="Rast P."/>
            <person name="Oberbeckmann S."/>
            <person name="Bunk B."/>
            <person name="Jeske O."/>
            <person name="Meyerdierks A."/>
            <person name="Storesund J.E."/>
            <person name="Kallscheuer N."/>
            <person name="Luecker S."/>
            <person name="Lage O.M."/>
            <person name="Pohl T."/>
            <person name="Merkel B.J."/>
            <person name="Hornburger P."/>
            <person name="Mueller R.-W."/>
            <person name="Bruemmer F."/>
            <person name="Labrenz M."/>
            <person name="Spormann A.M."/>
            <person name="Op Den Camp H."/>
            <person name="Overmann J."/>
            <person name="Amann R."/>
            <person name="Jetten M.S.M."/>
            <person name="Mascher T."/>
            <person name="Medema M.H."/>
            <person name="Devos D.P."/>
            <person name="Kaster A.-K."/>
            <person name="Ovreas L."/>
            <person name="Rohde M."/>
            <person name="Galperin M.Y."/>
            <person name="Jogler C."/>
        </authorList>
    </citation>
    <scope>NUCLEOTIDE SEQUENCE [LARGE SCALE GENOMIC DNA]</scope>
    <source>
        <strain evidence="1 2">CA13</strain>
    </source>
</reference>
<proteinExistence type="predicted"/>
<evidence type="ECO:0000313" key="2">
    <source>
        <dbReference type="Proteomes" id="UP000315010"/>
    </source>
</evidence>
<sequence length="36" mass="3774">MTSDYIAGNVNTNHVDIRRILASLGRVGVVSSTEGA</sequence>
<dbReference type="InterPro" id="IPR036390">
    <property type="entry name" value="WH_DNA-bd_sf"/>
</dbReference>
<dbReference type="AlphaFoldDB" id="A0A5C5ZEG4"/>
<dbReference type="Proteomes" id="UP000315010">
    <property type="component" value="Unassembled WGS sequence"/>
</dbReference>